<dbReference type="RefSeq" id="WP_321168128.1">
    <property type="nucleotide sequence ID" value="NZ_WUUS01000009.1"/>
</dbReference>
<dbReference type="InterPro" id="IPR014509">
    <property type="entry name" value="YjdF-like"/>
</dbReference>
<feature type="transmembrane region" description="Helical" evidence="1">
    <location>
        <begin position="69"/>
        <end position="91"/>
    </location>
</feature>
<feature type="transmembrane region" description="Helical" evidence="1">
    <location>
        <begin position="129"/>
        <end position="149"/>
    </location>
</feature>
<gene>
    <name evidence="2" type="ORF">GRX01_14240</name>
</gene>
<keyword evidence="1" id="KW-0812">Transmembrane</keyword>
<protein>
    <recommendedName>
        <fullName evidence="4">Membrane-spanning protein</fullName>
    </recommendedName>
</protein>
<keyword evidence="1" id="KW-1133">Transmembrane helix</keyword>
<dbReference type="Pfam" id="PF09997">
    <property type="entry name" value="DUF2238"/>
    <property type="match status" value="1"/>
</dbReference>
<accession>A0A6B0T135</accession>
<feature type="transmembrane region" description="Helical" evidence="1">
    <location>
        <begin position="16"/>
        <end position="34"/>
    </location>
</feature>
<evidence type="ECO:0000256" key="1">
    <source>
        <dbReference type="SAM" id="Phobius"/>
    </source>
</evidence>
<evidence type="ECO:0000313" key="2">
    <source>
        <dbReference type="EMBL" id="MXR42493.1"/>
    </source>
</evidence>
<dbReference type="Proteomes" id="UP000437065">
    <property type="component" value="Unassembled WGS sequence"/>
</dbReference>
<sequence length="212" mass="23122">MTLREKIGVTDRRERLLTRLLQAVLAGICLYGLATFRLGMAANGGFGLALTLLPAAIRREYSYSMSPGLVLWITAAVWLHSVGSLGPYSWFSWYDNVTHVMSSIVIAGAGYATFRGFERHSDELEVPSEFRAVFIVVFVLAMSVVWELIEFASGTVPALLGIDAPLVVYGVEDIVSDTIFNTLGGVIVAAGGSGYFRGLAGFARRRFREQDS</sequence>
<keyword evidence="1" id="KW-0472">Membrane</keyword>
<dbReference type="EMBL" id="WUUS01000009">
    <property type="protein sequence ID" value="MXR42493.1"/>
    <property type="molecule type" value="Genomic_DNA"/>
</dbReference>
<name>A0A6B0T135_9EURY</name>
<keyword evidence="3" id="KW-1185">Reference proteome</keyword>
<evidence type="ECO:0000313" key="3">
    <source>
        <dbReference type="Proteomes" id="UP000437065"/>
    </source>
</evidence>
<proteinExistence type="predicted"/>
<reference evidence="2 3" key="1">
    <citation type="submission" date="2019-12" db="EMBL/GenBank/DDBJ databases">
        <title>Isolation and characterization of three novel carbon monoxide-oxidizing members of Halobacteria from salione crusts and soils.</title>
        <authorList>
            <person name="Myers M.R."/>
            <person name="King G.M."/>
        </authorList>
    </citation>
    <scope>NUCLEOTIDE SEQUENCE [LARGE SCALE GENOMIC DNA]</scope>
    <source>
        <strain evidence="2 3">WSA2</strain>
    </source>
</reference>
<dbReference type="AlphaFoldDB" id="A0A6B0T135"/>
<evidence type="ECO:0008006" key="4">
    <source>
        <dbReference type="Google" id="ProtNLM"/>
    </source>
</evidence>
<comment type="caution">
    <text evidence="2">The sequence shown here is derived from an EMBL/GenBank/DDBJ whole genome shotgun (WGS) entry which is preliminary data.</text>
</comment>
<organism evidence="2 3">
    <name type="scientific">Halobaculum saliterrae</name>
    <dbReference type="NCBI Taxonomy" id="2073113"/>
    <lineage>
        <taxon>Archaea</taxon>
        <taxon>Methanobacteriati</taxon>
        <taxon>Methanobacteriota</taxon>
        <taxon>Stenosarchaea group</taxon>
        <taxon>Halobacteria</taxon>
        <taxon>Halobacteriales</taxon>
        <taxon>Haloferacaceae</taxon>
        <taxon>Halobaculum</taxon>
    </lineage>
</organism>
<feature type="transmembrane region" description="Helical" evidence="1">
    <location>
        <begin position="179"/>
        <end position="200"/>
    </location>
</feature>